<sequence length="357" mass="39060">MVGYKKLAVVLLSLLGLDAVLASSDVKEDSTKEEGGGLRRNRQYRRRNERSCPRVPANRVDAALDASTLDVIADASNLVQLPPRTSPDTLKEQNQVAFDMFNVYRDLDDRVVVAKSKTNGACHLAFGVPGGTPFDNLQNLNPFTTQIGDCAVRTGYVMGYNMSKADEFHLELQSCLASCVGEDTCPLIISGYSQGGAIAIVAAIDLVEYSPITVTFGATAAIVNPQHTLSFLRDDTYQCTDFVPERHYQFVNMVDGKYDCVALGVNPFSATHSGRLLLLDENTDHFVGSPGVFQVADDSRREPSSNRAHRPDLYKERMEKLLRGGCSVLPVGKWETAHDCNYNDECSSGLCQDNACT</sequence>
<evidence type="ECO:0000313" key="3">
    <source>
        <dbReference type="EMBL" id="CAB9497344.1"/>
    </source>
</evidence>
<evidence type="ECO:0000259" key="2">
    <source>
        <dbReference type="Pfam" id="PF01764"/>
    </source>
</evidence>
<dbReference type="Pfam" id="PF01764">
    <property type="entry name" value="Lipase_3"/>
    <property type="match status" value="1"/>
</dbReference>
<organism evidence="3 4">
    <name type="scientific">Seminavis robusta</name>
    <dbReference type="NCBI Taxonomy" id="568900"/>
    <lineage>
        <taxon>Eukaryota</taxon>
        <taxon>Sar</taxon>
        <taxon>Stramenopiles</taxon>
        <taxon>Ochrophyta</taxon>
        <taxon>Bacillariophyta</taxon>
        <taxon>Bacillariophyceae</taxon>
        <taxon>Bacillariophycidae</taxon>
        <taxon>Naviculales</taxon>
        <taxon>Naviculaceae</taxon>
        <taxon>Seminavis</taxon>
    </lineage>
</organism>
<protein>
    <recommendedName>
        <fullName evidence="2">Fungal lipase-type domain-containing protein</fullName>
    </recommendedName>
</protein>
<dbReference type="GO" id="GO:0006629">
    <property type="term" value="P:lipid metabolic process"/>
    <property type="evidence" value="ECO:0007669"/>
    <property type="project" value="InterPro"/>
</dbReference>
<dbReference type="SUPFAM" id="SSF53474">
    <property type="entry name" value="alpha/beta-Hydrolases"/>
    <property type="match status" value="1"/>
</dbReference>
<feature type="chain" id="PRO_5040126725" description="Fungal lipase-type domain-containing protein" evidence="1">
    <location>
        <begin position="23"/>
        <end position="357"/>
    </location>
</feature>
<dbReference type="EMBL" id="CAICTM010000018">
    <property type="protein sequence ID" value="CAB9497344.1"/>
    <property type="molecule type" value="Genomic_DNA"/>
</dbReference>
<dbReference type="AlphaFoldDB" id="A0A9N8DCU1"/>
<reference evidence="3" key="1">
    <citation type="submission" date="2020-06" db="EMBL/GenBank/DDBJ databases">
        <authorList>
            <consortium name="Plant Systems Biology data submission"/>
        </authorList>
    </citation>
    <scope>NUCLEOTIDE SEQUENCE</scope>
    <source>
        <strain evidence="3">D6</strain>
    </source>
</reference>
<feature type="domain" description="Fungal lipase-type" evidence="2">
    <location>
        <begin position="142"/>
        <end position="216"/>
    </location>
</feature>
<name>A0A9N8DCU1_9STRA</name>
<comment type="caution">
    <text evidence="3">The sequence shown here is derived from an EMBL/GenBank/DDBJ whole genome shotgun (WGS) entry which is preliminary data.</text>
</comment>
<gene>
    <name evidence="3" type="ORF">SEMRO_18_G012960.1</name>
</gene>
<dbReference type="Proteomes" id="UP001153069">
    <property type="component" value="Unassembled WGS sequence"/>
</dbReference>
<dbReference type="InterPro" id="IPR002921">
    <property type="entry name" value="Fungal_lipase-type"/>
</dbReference>
<keyword evidence="4" id="KW-1185">Reference proteome</keyword>
<accession>A0A9N8DCU1</accession>
<dbReference type="Gene3D" id="3.40.50.1820">
    <property type="entry name" value="alpha/beta hydrolase"/>
    <property type="match status" value="1"/>
</dbReference>
<dbReference type="OrthoDB" id="40037at2759"/>
<dbReference type="InterPro" id="IPR029058">
    <property type="entry name" value="AB_hydrolase_fold"/>
</dbReference>
<keyword evidence="1" id="KW-0732">Signal</keyword>
<evidence type="ECO:0000256" key="1">
    <source>
        <dbReference type="SAM" id="SignalP"/>
    </source>
</evidence>
<proteinExistence type="predicted"/>
<feature type="signal peptide" evidence="1">
    <location>
        <begin position="1"/>
        <end position="22"/>
    </location>
</feature>
<evidence type="ECO:0000313" key="4">
    <source>
        <dbReference type="Proteomes" id="UP001153069"/>
    </source>
</evidence>